<dbReference type="EMBL" id="CP040803">
    <property type="protein sequence ID" value="QEM31437.1"/>
    <property type="molecule type" value="Genomic_DNA"/>
</dbReference>
<dbReference type="RefSeq" id="WP_149561021.1">
    <property type="nucleotide sequence ID" value="NZ_CP040803.1"/>
</dbReference>
<name>A0AB37CIT5_STRSL</name>
<accession>A0AB37CIT5</accession>
<keyword evidence="2" id="KW-0614">Plasmid</keyword>
<geneLocation type="plasmid" evidence="2">
    <name>pSAL813</name>
</geneLocation>
<evidence type="ECO:0000313" key="2">
    <source>
        <dbReference type="EMBL" id="QEM31573.1"/>
    </source>
</evidence>
<dbReference type="Pfam" id="PF14022">
    <property type="entry name" value="DUF4238"/>
    <property type="match status" value="1"/>
</dbReference>
<protein>
    <submittedName>
        <fullName evidence="2">DUF4238 domain-containing protein</fullName>
    </submittedName>
</protein>
<dbReference type="AlphaFoldDB" id="A0AB37CIT5"/>
<geneLocation type="plasmid" evidence="3">
    <name>psal813</name>
</geneLocation>
<organism evidence="2 3">
    <name type="scientific">Streptococcus salivarius</name>
    <dbReference type="NCBI Taxonomy" id="1304"/>
    <lineage>
        <taxon>Bacteria</taxon>
        <taxon>Bacillati</taxon>
        <taxon>Bacillota</taxon>
        <taxon>Bacilli</taxon>
        <taxon>Lactobacillales</taxon>
        <taxon>Streptococcaceae</taxon>
        <taxon>Streptococcus</taxon>
    </lineage>
</organism>
<dbReference type="EMBL" id="CP040803">
    <property type="protein sequence ID" value="QEM31573.1"/>
    <property type="molecule type" value="Genomic_DNA"/>
</dbReference>
<reference evidence="2 3" key="1">
    <citation type="submission" date="2019-06" db="EMBL/GenBank/DDBJ databases">
        <title>Complete genome sequence of Streptococcus salivarius LAB813.</title>
        <authorList>
            <person name="Levesque C.M."/>
            <person name="Gong S.-G."/>
            <person name="Dufour D."/>
            <person name="Barbour A."/>
        </authorList>
    </citation>
    <scope>NUCLEOTIDE SEQUENCE [LARGE SCALE GENOMIC DNA]</scope>
    <source>
        <strain evidence="2 3">LAB813</strain>
        <plasmid evidence="3">psal813</plasmid>
        <plasmid evidence="2">pSAL813</plasmid>
    </source>
</reference>
<proteinExistence type="predicted"/>
<sequence>MRKKTITKKQHYYPRCLLKYFADDCREVNVYIRKANKLRKMNYESTCFSNYTYESEDTPDNILENKLSYYEAQMGAVIKYILSHFMDEDFVVTKEQQEFIYLYMHLQYLRTDAGRINFMTMYEDIFTYRPRTVPLELEDIQNNREKVTKFNKIFKQDGVLENYLKHLKKPDNMNFHIAISYENLLTSDNPVIGTDMWKRMILPISPFLAIEFTDNSIDEAQTMLVRLTPDNIEYLNQATINTANYFVISNKPFTLFQNNYLYNRFKNKNWTFGKPHFNL</sequence>
<gene>
    <name evidence="1" type="ORF">FHI56_00070</name>
    <name evidence="2" type="ORF">FHI56_00900</name>
</gene>
<dbReference type="InterPro" id="IPR025332">
    <property type="entry name" value="DUF4238"/>
</dbReference>
<dbReference type="Proteomes" id="UP000322622">
    <property type="component" value="Plasmid pSAL813"/>
</dbReference>
<evidence type="ECO:0000313" key="3">
    <source>
        <dbReference type="Proteomes" id="UP000322622"/>
    </source>
</evidence>
<evidence type="ECO:0000313" key="1">
    <source>
        <dbReference type="EMBL" id="QEM31437.1"/>
    </source>
</evidence>